<dbReference type="InterPro" id="IPR036661">
    <property type="entry name" value="Luciferase-like_sf"/>
</dbReference>
<organism evidence="6">
    <name type="scientific">marine metagenome</name>
    <dbReference type="NCBI Taxonomy" id="408172"/>
    <lineage>
        <taxon>unclassified sequences</taxon>
        <taxon>metagenomes</taxon>
        <taxon>ecological metagenomes</taxon>
    </lineage>
</organism>
<dbReference type="NCBIfam" id="TIGR03619">
    <property type="entry name" value="F420_Rv2161c"/>
    <property type="match status" value="1"/>
</dbReference>
<name>A0A381VSB4_9ZZZZ</name>
<evidence type="ECO:0000256" key="4">
    <source>
        <dbReference type="ARBA" id="ARBA00023033"/>
    </source>
</evidence>
<evidence type="ECO:0000259" key="5">
    <source>
        <dbReference type="Pfam" id="PF00296"/>
    </source>
</evidence>
<dbReference type="SUPFAM" id="SSF51679">
    <property type="entry name" value="Bacterial luciferase-like"/>
    <property type="match status" value="1"/>
</dbReference>
<dbReference type="InterPro" id="IPR011251">
    <property type="entry name" value="Luciferase-like_dom"/>
</dbReference>
<dbReference type="InterPro" id="IPR019921">
    <property type="entry name" value="Lucif-like_OxRdtase_Rv2161c"/>
</dbReference>
<keyword evidence="1" id="KW-0285">Flavoprotein</keyword>
<dbReference type="Pfam" id="PF00296">
    <property type="entry name" value="Bac_luciferase"/>
    <property type="match status" value="1"/>
</dbReference>
<proteinExistence type="predicted"/>
<accession>A0A381VSB4</accession>
<dbReference type="PANTHER" id="PTHR42847:SF4">
    <property type="entry name" value="ALKANESULFONATE MONOOXYGENASE-RELATED"/>
    <property type="match status" value="1"/>
</dbReference>
<reference evidence="6" key="1">
    <citation type="submission" date="2018-05" db="EMBL/GenBank/DDBJ databases">
        <authorList>
            <person name="Lanie J.A."/>
            <person name="Ng W.-L."/>
            <person name="Kazmierczak K.M."/>
            <person name="Andrzejewski T.M."/>
            <person name="Davidsen T.M."/>
            <person name="Wayne K.J."/>
            <person name="Tettelin H."/>
            <person name="Glass J.I."/>
            <person name="Rusch D."/>
            <person name="Podicherti R."/>
            <person name="Tsui H.-C.T."/>
            <person name="Winkler M.E."/>
        </authorList>
    </citation>
    <scope>NUCLEOTIDE SEQUENCE</scope>
</reference>
<keyword evidence="4" id="KW-0503">Monooxygenase</keyword>
<keyword evidence="3" id="KW-0560">Oxidoreductase</keyword>
<dbReference type="GO" id="GO:0008726">
    <property type="term" value="F:alkanesulfonate monooxygenase activity"/>
    <property type="evidence" value="ECO:0007669"/>
    <property type="project" value="TreeGrafter"/>
</dbReference>
<dbReference type="GO" id="GO:0046306">
    <property type="term" value="P:alkanesulfonate catabolic process"/>
    <property type="evidence" value="ECO:0007669"/>
    <property type="project" value="TreeGrafter"/>
</dbReference>
<evidence type="ECO:0000256" key="1">
    <source>
        <dbReference type="ARBA" id="ARBA00022630"/>
    </source>
</evidence>
<evidence type="ECO:0000256" key="3">
    <source>
        <dbReference type="ARBA" id="ARBA00023002"/>
    </source>
</evidence>
<feature type="non-terminal residue" evidence="6">
    <location>
        <position position="1"/>
    </location>
</feature>
<evidence type="ECO:0000256" key="2">
    <source>
        <dbReference type="ARBA" id="ARBA00022643"/>
    </source>
</evidence>
<dbReference type="Gene3D" id="3.20.20.30">
    <property type="entry name" value="Luciferase-like domain"/>
    <property type="match status" value="1"/>
</dbReference>
<dbReference type="AlphaFoldDB" id="A0A381VSB4"/>
<sequence length="304" mass="31936">VVTFAAEDPGGWDAMVDRAVAADVAGLDKLVVSDHVAFGGNLEAYADPSLGGTEGGRQPTGPDGHWLEPLTVLTYLAAHTRRIRLGTSILLAALRRPLVLAKAAATLDVLSGGRLDLGVGVGWQEEEYGAAGLDFAERGRLLDHTLEVCQALWREELADYTSDELAFEGIHAMPKPLQSGGVPIWVSGSVNPRVARRIAAFGSGWIPWGPAMADPATGIAQMREMLDRIDHDPSGLQVTGSIPVVRDDDGVDLAATMAGAPALIEAGVTDCRIGVRVPAAREAATEYLATVVDAFDSATGRVAR</sequence>
<feature type="domain" description="Luciferase-like" evidence="5">
    <location>
        <begin position="11"/>
        <end position="252"/>
    </location>
</feature>
<protein>
    <recommendedName>
        <fullName evidence="5">Luciferase-like domain-containing protein</fullName>
    </recommendedName>
</protein>
<dbReference type="EMBL" id="UINC01009636">
    <property type="protein sequence ID" value="SVA43175.1"/>
    <property type="molecule type" value="Genomic_DNA"/>
</dbReference>
<evidence type="ECO:0000313" key="6">
    <source>
        <dbReference type="EMBL" id="SVA43175.1"/>
    </source>
</evidence>
<keyword evidence="2" id="KW-0288">FMN</keyword>
<gene>
    <name evidence="6" type="ORF">METZ01_LOCUS96029</name>
</gene>
<dbReference type="PANTHER" id="PTHR42847">
    <property type="entry name" value="ALKANESULFONATE MONOOXYGENASE"/>
    <property type="match status" value="1"/>
</dbReference>
<dbReference type="InterPro" id="IPR050172">
    <property type="entry name" value="SsuD_RutA_monooxygenase"/>
</dbReference>